<feature type="domain" description="F-box" evidence="2">
    <location>
        <begin position="4"/>
        <end position="34"/>
    </location>
</feature>
<sequence length="255" mass="29012">MDRISDLPDPIQSHIVSLLPLEDAIRTSILSKTMDELLLSYPTLIFLNGSLLLLITMFKSFLRLLSLQFINLELPTLTELPMLKTFKLRCVKLCGEDPLNQLISNCPVLEEFFMQGCLWGSQTVLNISAPTLIAVLNISSPTLKSLDLDFLYPFPALAIKISASNLHEIIYLGHHLPDISSQTLSSLKDSSFLLQEFRRAIQAERDAISHNVCQEDLYRTPQCHQIMFKRVAILKMSSQYLAYLVDLSEYHLTLW</sequence>
<name>A0A2G5DDI4_AQUCA</name>
<dbReference type="EMBL" id="KZ305039">
    <property type="protein sequence ID" value="PIA41543.1"/>
    <property type="molecule type" value="Genomic_DNA"/>
</dbReference>
<evidence type="ECO:0000313" key="3">
    <source>
        <dbReference type="EMBL" id="PIA41543.1"/>
    </source>
</evidence>
<dbReference type="InterPro" id="IPR036047">
    <property type="entry name" value="F-box-like_dom_sf"/>
</dbReference>
<dbReference type="FunCoup" id="A0A2G5DDI4">
    <property type="interactions" value="161"/>
</dbReference>
<protein>
    <recommendedName>
        <fullName evidence="2">F-box domain-containing protein</fullName>
    </recommendedName>
</protein>
<gene>
    <name evidence="3" type="ORF">AQUCO_02200165v1</name>
</gene>
<dbReference type="AlphaFoldDB" id="A0A2G5DDI4"/>
<reference evidence="3 4" key="1">
    <citation type="submission" date="2017-09" db="EMBL/GenBank/DDBJ databases">
        <title>WGS assembly of Aquilegia coerulea Goldsmith.</title>
        <authorList>
            <person name="Hodges S."/>
            <person name="Kramer E."/>
            <person name="Nordborg M."/>
            <person name="Tomkins J."/>
            <person name="Borevitz J."/>
            <person name="Derieg N."/>
            <person name="Yan J."/>
            <person name="Mihaltcheva S."/>
            <person name="Hayes R.D."/>
            <person name="Rokhsar D."/>
        </authorList>
    </citation>
    <scope>NUCLEOTIDE SEQUENCE [LARGE SCALE GENOMIC DNA]</scope>
    <source>
        <strain evidence="4">cv. Goldsmith</strain>
    </source>
</reference>
<keyword evidence="1" id="KW-1133">Transmembrane helix</keyword>
<evidence type="ECO:0000259" key="2">
    <source>
        <dbReference type="Pfam" id="PF00646"/>
    </source>
</evidence>
<dbReference type="InterPro" id="IPR001810">
    <property type="entry name" value="F-box_dom"/>
</dbReference>
<feature type="transmembrane region" description="Helical" evidence="1">
    <location>
        <begin position="38"/>
        <end position="58"/>
    </location>
</feature>
<dbReference type="InParanoid" id="A0A2G5DDI4"/>
<dbReference type="SUPFAM" id="SSF81383">
    <property type="entry name" value="F-box domain"/>
    <property type="match status" value="1"/>
</dbReference>
<dbReference type="PANTHER" id="PTHR31900:SF32">
    <property type="entry name" value="F-BOX_RNI_FBD-LIKE DOMAIN PROTEIN"/>
    <property type="match status" value="1"/>
</dbReference>
<dbReference type="Proteomes" id="UP000230069">
    <property type="component" value="Unassembled WGS sequence"/>
</dbReference>
<keyword evidence="1" id="KW-0472">Membrane</keyword>
<keyword evidence="4" id="KW-1185">Reference proteome</keyword>
<dbReference type="Pfam" id="PF00646">
    <property type="entry name" value="F-box"/>
    <property type="match status" value="1"/>
</dbReference>
<evidence type="ECO:0000313" key="4">
    <source>
        <dbReference type="Proteomes" id="UP000230069"/>
    </source>
</evidence>
<evidence type="ECO:0000256" key="1">
    <source>
        <dbReference type="SAM" id="Phobius"/>
    </source>
</evidence>
<organism evidence="3 4">
    <name type="scientific">Aquilegia coerulea</name>
    <name type="common">Rocky mountain columbine</name>
    <dbReference type="NCBI Taxonomy" id="218851"/>
    <lineage>
        <taxon>Eukaryota</taxon>
        <taxon>Viridiplantae</taxon>
        <taxon>Streptophyta</taxon>
        <taxon>Embryophyta</taxon>
        <taxon>Tracheophyta</taxon>
        <taxon>Spermatophyta</taxon>
        <taxon>Magnoliopsida</taxon>
        <taxon>Ranunculales</taxon>
        <taxon>Ranunculaceae</taxon>
        <taxon>Thalictroideae</taxon>
        <taxon>Aquilegia</taxon>
    </lineage>
</organism>
<proteinExistence type="predicted"/>
<dbReference type="OrthoDB" id="612216at2759"/>
<accession>A0A2G5DDI4</accession>
<dbReference type="STRING" id="218851.A0A2G5DDI4"/>
<dbReference type="PANTHER" id="PTHR31900">
    <property type="entry name" value="F-BOX/RNI SUPERFAMILY PROTEIN-RELATED"/>
    <property type="match status" value="1"/>
</dbReference>
<keyword evidence="1" id="KW-0812">Transmembrane</keyword>
<dbReference type="InterPro" id="IPR050232">
    <property type="entry name" value="FBL13/AtMIF1-like"/>
</dbReference>